<dbReference type="InterPro" id="IPR041489">
    <property type="entry name" value="PDZ_6"/>
</dbReference>
<dbReference type="InterPro" id="IPR001478">
    <property type="entry name" value="PDZ"/>
</dbReference>
<keyword evidence="2" id="KW-0645">Protease</keyword>
<feature type="domain" description="PDZ" evidence="1">
    <location>
        <begin position="313"/>
        <end position="402"/>
    </location>
</feature>
<protein>
    <submittedName>
        <fullName evidence="2">Aspartyl protease</fullName>
    </submittedName>
</protein>
<dbReference type="STRING" id="430522.BFS30_05290"/>
<gene>
    <name evidence="2" type="ORF">SAMN05421820_109174</name>
</gene>
<keyword evidence="3" id="KW-1185">Reference proteome</keyword>
<dbReference type="GO" id="GO:0008233">
    <property type="term" value="F:peptidase activity"/>
    <property type="evidence" value="ECO:0007669"/>
    <property type="project" value="UniProtKB-KW"/>
</dbReference>
<dbReference type="SUPFAM" id="SSF50156">
    <property type="entry name" value="PDZ domain-like"/>
    <property type="match status" value="1"/>
</dbReference>
<accession>A0A1H0E2Y4</accession>
<dbReference type="SMART" id="SM00228">
    <property type="entry name" value="PDZ"/>
    <property type="match status" value="1"/>
</dbReference>
<organism evidence="2 3">
    <name type="scientific">Pedobacter steynii</name>
    <dbReference type="NCBI Taxonomy" id="430522"/>
    <lineage>
        <taxon>Bacteria</taxon>
        <taxon>Pseudomonadati</taxon>
        <taxon>Bacteroidota</taxon>
        <taxon>Sphingobacteriia</taxon>
        <taxon>Sphingobacteriales</taxon>
        <taxon>Sphingobacteriaceae</taxon>
        <taxon>Pedobacter</taxon>
    </lineage>
</organism>
<dbReference type="AlphaFoldDB" id="A0A1H0E2Y4"/>
<dbReference type="InterPro" id="IPR021109">
    <property type="entry name" value="Peptidase_aspartic_dom_sf"/>
</dbReference>
<sequence>MKPPTTAIKLTSLKTFLALMALIFMMEAGYAQVFEFSGNRKKDVVNFSLIKNLIIIPVYINEKGPFNFILDTGVGPMIISDPGLADSLKIKDLRTIKIAGLGKGNEIEAFVSRSISARVGKAFIDQIPTAILKEDLFRLSSYVGMPIHGLLGYHFFKSFIVDVKYSSKRLIFFIPGLNRKIKGERVPLELINDKPYAMINIESSELGSLPIKVLIDNGASHAISLEMLNEKPFPVPSASIPANLGIGLGGPISGNIGRIASLKIGEFNLKKVLSSFPKYDEVAGKILMKDRNGNLGADVLSRFDIVFDYADNSMYLKRNSNFRRPFEHDMAGMEVYADGPGIDHYFISRIEPGSPAENSGFEPEDEIVYINFVPATSYTLTEINRILRAGDGKTVIITVLRQEKLYIKLLKLKQRI</sequence>
<dbReference type="GO" id="GO:0006508">
    <property type="term" value="P:proteolysis"/>
    <property type="evidence" value="ECO:0007669"/>
    <property type="project" value="UniProtKB-KW"/>
</dbReference>
<dbReference type="EMBL" id="FNGY01000009">
    <property type="protein sequence ID" value="SDN76784.1"/>
    <property type="molecule type" value="Genomic_DNA"/>
</dbReference>
<evidence type="ECO:0000313" key="2">
    <source>
        <dbReference type="EMBL" id="SDN76784.1"/>
    </source>
</evidence>
<reference evidence="3" key="1">
    <citation type="submission" date="2016-10" db="EMBL/GenBank/DDBJ databases">
        <authorList>
            <person name="Varghese N."/>
            <person name="Submissions S."/>
        </authorList>
    </citation>
    <scope>NUCLEOTIDE SEQUENCE [LARGE SCALE GENOMIC DNA]</scope>
    <source>
        <strain evidence="3">DSM 19110</strain>
    </source>
</reference>
<evidence type="ECO:0000259" key="1">
    <source>
        <dbReference type="PROSITE" id="PS50106"/>
    </source>
</evidence>
<proteinExistence type="predicted"/>
<dbReference type="Proteomes" id="UP000183200">
    <property type="component" value="Unassembled WGS sequence"/>
</dbReference>
<dbReference type="Gene3D" id="2.40.70.10">
    <property type="entry name" value="Acid Proteases"/>
    <property type="match status" value="2"/>
</dbReference>
<dbReference type="Pfam" id="PF17820">
    <property type="entry name" value="PDZ_6"/>
    <property type="match status" value="1"/>
</dbReference>
<dbReference type="InterPro" id="IPR036034">
    <property type="entry name" value="PDZ_sf"/>
</dbReference>
<dbReference type="RefSeq" id="WP_074611413.1">
    <property type="nucleotide sequence ID" value="NZ_FNGY01000009.1"/>
</dbReference>
<dbReference type="Pfam" id="PF13650">
    <property type="entry name" value="Asp_protease_2"/>
    <property type="match status" value="1"/>
</dbReference>
<evidence type="ECO:0000313" key="3">
    <source>
        <dbReference type="Proteomes" id="UP000183200"/>
    </source>
</evidence>
<dbReference type="CDD" id="cd00136">
    <property type="entry name" value="PDZ_canonical"/>
    <property type="match status" value="1"/>
</dbReference>
<dbReference type="PROSITE" id="PS50106">
    <property type="entry name" value="PDZ"/>
    <property type="match status" value="1"/>
</dbReference>
<keyword evidence="2" id="KW-0378">Hydrolase</keyword>
<dbReference type="Gene3D" id="2.30.42.10">
    <property type="match status" value="1"/>
</dbReference>
<name>A0A1H0E2Y4_9SPHI</name>
<dbReference type="OrthoDB" id="3521766at2"/>